<dbReference type="AlphaFoldDB" id="A0A290QI58"/>
<dbReference type="Pfam" id="PF01430">
    <property type="entry name" value="HSP33"/>
    <property type="match status" value="1"/>
</dbReference>
<dbReference type="SUPFAM" id="SSF118352">
    <property type="entry name" value="HSP33 redox switch-like"/>
    <property type="match status" value="1"/>
</dbReference>
<evidence type="ECO:0000313" key="2">
    <source>
        <dbReference type="Proteomes" id="UP000217265"/>
    </source>
</evidence>
<reference evidence="1 2" key="1">
    <citation type="submission" date="2017-09" db="EMBL/GenBank/DDBJ databases">
        <title>Complete genome sequence of Verrucomicrobial strain HZ-65, isolated from freshwater.</title>
        <authorList>
            <person name="Choi A."/>
        </authorList>
    </citation>
    <scope>NUCLEOTIDE SEQUENCE [LARGE SCALE GENOMIC DNA]</scope>
    <source>
        <strain evidence="1 2">HZ-65</strain>
    </source>
</reference>
<dbReference type="Proteomes" id="UP000217265">
    <property type="component" value="Chromosome"/>
</dbReference>
<dbReference type="OrthoDB" id="197748at2"/>
<dbReference type="GO" id="GO:0006457">
    <property type="term" value="P:protein folding"/>
    <property type="evidence" value="ECO:0007669"/>
    <property type="project" value="InterPro"/>
</dbReference>
<dbReference type="InterPro" id="IPR016154">
    <property type="entry name" value="Heat_shock_Hsp33_C"/>
</dbReference>
<dbReference type="GO" id="GO:0005737">
    <property type="term" value="C:cytoplasm"/>
    <property type="evidence" value="ECO:0007669"/>
    <property type="project" value="InterPro"/>
</dbReference>
<dbReference type="KEGG" id="vbh:CMV30_05485"/>
<name>A0A290QI58_9BACT</name>
<proteinExistence type="predicted"/>
<accession>A0A290QI58</accession>
<gene>
    <name evidence="1" type="ORF">CMV30_05485</name>
</gene>
<dbReference type="EMBL" id="CP023344">
    <property type="protein sequence ID" value="ATC66006.1"/>
    <property type="molecule type" value="Genomic_DNA"/>
</dbReference>
<dbReference type="GO" id="GO:0051082">
    <property type="term" value="F:unfolded protein binding"/>
    <property type="evidence" value="ECO:0007669"/>
    <property type="project" value="InterPro"/>
</dbReference>
<dbReference type="Gene3D" id="3.90.1280.10">
    <property type="entry name" value="HSP33 redox switch-like"/>
    <property type="match status" value="1"/>
</dbReference>
<keyword evidence="2" id="KW-1185">Reference proteome</keyword>
<dbReference type="InterPro" id="IPR000397">
    <property type="entry name" value="Heat_shock_Hsp33"/>
</dbReference>
<sequence length="267" mass="30635">MSESKPINPAESGLEVRTHFVRNRNVLVARADFSELYVDYYLHLGEQKIVVAPEHDAIFKRALAAFVLHCASRPWKEMVAWTMNFQEPLVNVFLTGDNETGAITGRVFAEDVRQLEQNVFYVDVVKVGEPKRRSAVNFSGADPLVAVEAFYAQSEQRPGRLFQLGEEEFALVAEHPDCDVPWMQALTVERMRELDKAETLSLMEKRIYRWHCGCNQERMMEVLAPVMRQDAEGLFGDEQKIEIRCPRCAARHAITREAMEAFVARRE</sequence>
<evidence type="ECO:0000313" key="1">
    <source>
        <dbReference type="EMBL" id="ATC66006.1"/>
    </source>
</evidence>
<dbReference type="RefSeq" id="WP_096057634.1">
    <property type="nucleotide sequence ID" value="NZ_CP023344.1"/>
</dbReference>
<organism evidence="1 2">
    <name type="scientific">Nibricoccus aquaticus</name>
    <dbReference type="NCBI Taxonomy" id="2576891"/>
    <lineage>
        <taxon>Bacteria</taxon>
        <taxon>Pseudomonadati</taxon>
        <taxon>Verrucomicrobiota</taxon>
        <taxon>Opitutia</taxon>
        <taxon>Opitutales</taxon>
        <taxon>Opitutaceae</taxon>
        <taxon>Nibricoccus</taxon>
    </lineage>
</organism>
<protein>
    <submittedName>
        <fullName evidence="1">Disulfide bond chaperone</fullName>
    </submittedName>
</protein>